<name>A0A165BIQ7_EXIGL</name>
<evidence type="ECO:0000313" key="3">
    <source>
        <dbReference type="Proteomes" id="UP000077266"/>
    </source>
</evidence>
<dbReference type="Proteomes" id="UP000077266">
    <property type="component" value="Unassembled WGS sequence"/>
</dbReference>
<feature type="region of interest" description="Disordered" evidence="1">
    <location>
        <begin position="245"/>
        <end position="265"/>
    </location>
</feature>
<proteinExistence type="predicted"/>
<keyword evidence="3" id="KW-1185">Reference proteome</keyword>
<organism evidence="2 3">
    <name type="scientific">Exidia glandulosa HHB12029</name>
    <dbReference type="NCBI Taxonomy" id="1314781"/>
    <lineage>
        <taxon>Eukaryota</taxon>
        <taxon>Fungi</taxon>
        <taxon>Dikarya</taxon>
        <taxon>Basidiomycota</taxon>
        <taxon>Agaricomycotina</taxon>
        <taxon>Agaricomycetes</taxon>
        <taxon>Auriculariales</taxon>
        <taxon>Exidiaceae</taxon>
        <taxon>Exidia</taxon>
    </lineage>
</organism>
<evidence type="ECO:0000256" key="1">
    <source>
        <dbReference type="SAM" id="MobiDB-lite"/>
    </source>
</evidence>
<accession>A0A165BIQ7</accession>
<feature type="compositionally biased region" description="Polar residues" evidence="1">
    <location>
        <begin position="255"/>
        <end position="265"/>
    </location>
</feature>
<protein>
    <submittedName>
        <fullName evidence="2">Uncharacterized protein</fullName>
    </submittedName>
</protein>
<dbReference type="InParanoid" id="A0A165BIQ7"/>
<gene>
    <name evidence="2" type="ORF">EXIGLDRAFT_780632</name>
</gene>
<reference evidence="2 3" key="1">
    <citation type="journal article" date="2016" name="Mol. Biol. Evol.">
        <title>Comparative Genomics of Early-Diverging Mushroom-Forming Fungi Provides Insights into the Origins of Lignocellulose Decay Capabilities.</title>
        <authorList>
            <person name="Nagy L.G."/>
            <person name="Riley R."/>
            <person name="Tritt A."/>
            <person name="Adam C."/>
            <person name="Daum C."/>
            <person name="Floudas D."/>
            <person name="Sun H."/>
            <person name="Yadav J.S."/>
            <person name="Pangilinan J."/>
            <person name="Larsson K.H."/>
            <person name="Matsuura K."/>
            <person name="Barry K."/>
            <person name="Labutti K."/>
            <person name="Kuo R."/>
            <person name="Ohm R.A."/>
            <person name="Bhattacharya S.S."/>
            <person name="Shirouzu T."/>
            <person name="Yoshinaga Y."/>
            <person name="Martin F.M."/>
            <person name="Grigoriev I.V."/>
            <person name="Hibbett D.S."/>
        </authorList>
    </citation>
    <scope>NUCLEOTIDE SEQUENCE [LARGE SCALE GENOMIC DNA]</scope>
    <source>
        <strain evidence="2 3">HHB12029</strain>
    </source>
</reference>
<sequence>MTSSYPTTAKLAVTDIEAQAEDTFNADCASIYADLRKLLDKPETTKTIRESLKYALKLVATFDIPVVGEVLMLAVTLVEFTEKLDHMALSMMVLHLQVRIVYKTVATMLWKREELEELREEGVALVKNLKDISTWLDKLQTTHWITRCWNISSDEEQIDVFHKELKAAVDGFKLSLSYPTVLVTAATRHAVAERRKKALLSETEYLSLQQCAASPTQSPPAAASVFGSPLRKLFTDQGASYNWGTKHHRRDLHGQNFQTPSYKGK</sequence>
<dbReference type="AlphaFoldDB" id="A0A165BIQ7"/>
<dbReference type="EMBL" id="KV426456">
    <property type="protein sequence ID" value="KZV80724.1"/>
    <property type="molecule type" value="Genomic_DNA"/>
</dbReference>
<evidence type="ECO:0000313" key="2">
    <source>
        <dbReference type="EMBL" id="KZV80724.1"/>
    </source>
</evidence>